<keyword evidence="1" id="KW-0732">Signal</keyword>
<feature type="chain" id="PRO_5019855829" evidence="1">
    <location>
        <begin position="33"/>
        <end position="604"/>
    </location>
</feature>
<reference evidence="2 3" key="1">
    <citation type="submission" date="2018-10" db="EMBL/GenBank/DDBJ databases">
        <title>Genomic Encyclopedia of Type Strains, Phase IV (KMG-IV): sequencing the most valuable type-strain genomes for metagenomic binning, comparative biology and taxonomic classification.</title>
        <authorList>
            <person name="Goeker M."/>
        </authorList>
    </citation>
    <scope>NUCLEOTIDE SEQUENCE [LARGE SCALE GENOMIC DNA]</scope>
    <source>
        <strain evidence="2 3">DSM 3303</strain>
    </source>
</reference>
<dbReference type="RefSeq" id="WP_245961131.1">
    <property type="nucleotide sequence ID" value="NZ_RBID01000015.1"/>
</dbReference>
<name>A0A495BAH7_VOGIN</name>
<evidence type="ECO:0000313" key="2">
    <source>
        <dbReference type="EMBL" id="RKQ57971.1"/>
    </source>
</evidence>
<dbReference type="EMBL" id="RBID01000015">
    <property type="protein sequence ID" value="RKQ57971.1"/>
    <property type="molecule type" value="Genomic_DNA"/>
</dbReference>
<gene>
    <name evidence="2" type="ORF">C8E02_2284</name>
</gene>
<sequence length="604" mass="62085">MFSLTKLRKALSAFALCCLGVMGMGITPFALADNPATYFQLDGDMKGGTQEKPDWSDVFDSNLPAVGATPKASLPSGFSSPTFVVDFFPATSNDNSLFATGSKDTLNITPGWQCKKTNNVNDKTDINNAYAVAYINPNNHLIVYFALDVASNDGTKDVGFWFLKDPDVSCPAGSGTTSFVGNHTDGDVLIVSEFTNGGRVSEIKAYRWNGGANGSLGTSPIASGGECNGDAFNVCARVNTAVLNGDGANADVPWLVKSKTSNPSGPAYTSSKDLDIGMFFEGGIDLTAVGISGCFNRYLADTRSSTSLGATIFDFALGDFSNCSIGAAKACTQATVNSDFATFTSPFTATVTNSSPTGTVYDVTINESFNFANTGETSCTITSNTGDQNVNGTELITGTPVKVASSLAPGASVTVGISCIGSLNSFQNAIHAAAGSAPGQSDITKDAVVSAVSASACQATVTADLDITKVCKGMQLVAGTNGLLALQTDVRVEVSNPSTSNQSVTITTPVDTKVSTLNQVDCITGVAKSDLVLAPNETACFLGSYNPTNADLVNPPSSAAFTDGVSVTGEGSINGTFTAGPVNATCYLCDTDLDGIPDVTDTSD</sequence>
<comment type="caution">
    <text evidence="2">The sequence shown here is derived from an EMBL/GenBank/DDBJ whole genome shotgun (WGS) entry which is preliminary data.</text>
</comment>
<evidence type="ECO:0000313" key="3">
    <source>
        <dbReference type="Proteomes" id="UP000279384"/>
    </source>
</evidence>
<organism evidence="2 3">
    <name type="scientific">Vogesella indigofera</name>
    <name type="common">Pseudomonas indigofera</name>
    <dbReference type="NCBI Taxonomy" id="45465"/>
    <lineage>
        <taxon>Bacteria</taxon>
        <taxon>Pseudomonadati</taxon>
        <taxon>Pseudomonadota</taxon>
        <taxon>Betaproteobacteria</taxon>
        <taxon>Neisseriales</taxon>
        <taxon>Chromobacteriaceae</taxon>
        <taxon>Vogesella</taxon>
    </lineage>
</organism>
<proteinExistence type="predicted"/>
<dbReference type="AlphaFoldDB" id="A0A495BAH7"/>
<accession>A0A495BAH7</accession>
<evidence type="ECO:0000256" key="1">
    <source>
        <dbReference type="SAM" id="SignalP"/>
    </source>
</evidence>
<protein>
    <submittedName>
        <fullName evidence="2">Uncharacterized protein</fullName>
    </submittedName>
</protein>
<feature type="signal peptide" evidence="1">
    <location>
        <begin position="1"/>
        <end position="32"/>
    </location>
</feature>
<dbReference type="Proteomes" id="UP000279384">
    <property type="component" value="Unassembled WGS sequence"/>
</dbReference>